<name>A0ABD1F7U0_HYPHA</name>
<reference evidence="1 2" key="1">
    <citation type="submission" date="2024-05" db="EMBL/GenBank/DDBJ databases">
        <title>Genetic variation in Jamaican populations of the coffee berry borer (Hypothenemus hampei).</title>
        <authorList>
            <person name="Errbii M."/>
            <person name="Myrie A."/>
        </authorList>
    </citation>
    <scope>NUCLEOTIDE SEQUENCE [LARGE SCALE GENOMIC DNA]</scope>
    <source>
        <strain evidence="1">JA-Hopewell-2020-01-JO</strain>
        <tissue evidence="1">Whole body</tissue>
    </source>
</reference>
<proteinExistence type="predicted"/>
<accession>A0ABD1F7U0</accession>
<keyword evidence="2" id="KW-1185">Reference proteome</keyword>
<organism evidence="1 2">
    <name type="scientific">Hypothenemus hampei</name>
    <name type="common">Coffee berry borer</name>
    <dbReference type="NCBI Taxonomy" id="57062"/>
    <lineage>
        <taxon>Eukaryota</taxon>
        <taxon>Metazoa</taxon>
        <taxon>Ecdysozoa</taxon>
        <taxon>Arthropoda</taxon>
        <taxon>Hexapoda</taxon>
        <taxon>Insecta</taxon>
        <taxon>Pterygota</taxon>
        <taxon>Neoptera</taxon>
        <taxon>Endopterygota</taxon>
        <taxon>Coleoptera</taxon>
        <taxon>Polyphaga</taxon>
        <taxon>Cucujiformia</taxon>
        <taxon>Curculionidae</taxon>
        <taxon>Scolytinae</taxon>
        <taxon>Hypothenemus</taxon>
    </lineage>
</organism>
<comment type="caution">
    <text evidence="1">The sequence shown here is derived from an EMBL/GenBank/DDBJ whole genome shotgun (WGS) entry which is preliminary data.</text>
</comment>
<dbReference type="EMBL" id="JBDJPC010000002">
    <property type="protein sequence ID" value="KAL1513651.1"/>
    <property type="molecule type" value="Genomic_DNA"/>
</dbReference>
<dbReference type="Proteomes" id="UP001566132">
    <property type="component" value="Unassembled WGS sequence"/>
</dbReference>
<evidence type="ECO:0000313" key="2">
    <source>
        <dbReference type="Proteomes" id="UP001566132"/>
    </source>
</evidence>
<dbReference type="AlphaFoldDB" id="A0ABD1F7U0"/>
<protein>
    <submittedName>
        <fullName evidence="1">Uncharacterized protein</fullName>
    </submittedName>
</protein>
<evidence type="ECO:0000313" key="1">
    <source>
        <dbReference type="EMBL" id="KAL1513651.1"/>
    </source>
</evidence>
<gene>
    <name evidence="1" type="ORF">ABEB36_003037</name>
</gene>
<sequence length="57" mass="6691">MVSKCQERGWQQEFDREAGEQIVNLIEEDSPQSIQSIVRQLGLFHWIMMLVKQVVSD</sequence>